<dbReference type="EMBL" id="BMMM01000001">
    <property type="protein sequence ID" value="GGN50827.1"/>
    <property type="molecule type" value="Genomic_DNA"/>
</dbReference>
<keyword evidence="3" id="KW-1185">Reference proteome</keyword>
<name>A0A917XTN9_9ACTN</name>
<organism evidence="2 3">
    <name type="scientific">Streptomyces albiflavescens</name>
    <dbReference type="NCBI Taxonomy" id="1623582"/>
    <lineage>
        <taxon>Bacteria</taxon>
        <taxon>Bacillati</taxon>
        <taxon>Actinomycetota</taxon>
        <taxon>Actinomycetes</taxon>
        <taxon>Kitasatosporales</taxon>
        <taxon>Streptomycetaceae</taxon>
        <taxon>Streptomyces</taxon>
    </lineage>
</organism>
<proteinExistence type="predicted"/>
<comment type="caution">
    <text evidence="2">The sequence shown here is derived from an EMBL/GenBank/DDBJ whole genome shotgun (WGS) entry which is preliminary data.</text>
</comment>
<evidence type="ECO:0000313" key="3">
    <source>
        <dbReference type="Proteomes" id="UP000600365"/>
    </source>
</evidence>
<evidence type="ECO:0000256" key="1">
    <source>
        <dbReference type="SAM" id="MobiDB-lite"/>
    </source>
</evidence>
<dbReference type="Proteomes" id="UP000600365">
    <property type="component" value="Unassembled WGS sequence"/>
</dbReference>
<protein>
    <submittedName>
        <fullName evidence="2">Uncharacterized protein</fullName>
    </submittedName>
</protein>
<accession>A0A917XTN9</accession>
<gene>
    <name evidence="2" type="ORF">GCM10011579_005970</name>
</gene>
<reference evidence="2 3" key="1">
    <citation type="journal article" date="2014" name="Int. J. Syst. Evol. Microbiol.">
        <title>Complete genome sequence of Corynebacterium casei LMG S-19264T (=DSM 44701T), isolated from a smear-ripened cheese.</title>
        <authorList>
            <consortium name="US DOE Joint Genome Institute (JGI-PGF)"/>
            <person name="Walter F."/>
            <person name="Albersmeier A."/>
            <person name="Kalinowski J."/>
            <person name="Ruckert C."/>
        </authorList>
    </citation>
    <scope>NUCLEOTIDE SEQUENCE [LARGE SCALE GENOMIC DNA]</scope>
    <source>
        <strain evidence="2 3">CGMCC 4.7111</strain>
    </source>
</reference>
<evidence type="ECO:0000313" key="2">
    <source>
        <dbReference type="EMBL" id="GGN50827.1"/>
    </source>
</evidence>
<dbReference type="AlphaFoldDB" id="A0A917XTN9"/>
<feature type="region of interest" description="Disordered" evidence="1">
    <location>
        <begin position="90"/>
        <end position="129"/>
    </location>
</feature>
<sequence>MSGGWGTWTGAGAARKETDVSITPPKTWAVGVPAVANPLRYSLEQTTVRRTALTLLNLNQTEGCDCPGCAWPEPDPAHRHRNEYCENGTKHVSNEATSGGEQDHAARLLERTTSGATGATATAPRSDDP</sequence>
<feature type="compositionally biased region" description="Basic and acidic residues" evidence="1">
    <location>
        <begin position="101"/>
        <end position="110"/>
    </location>
</feature>
<feature type="compositionally biased region" description="Low complexity" evidence="1">
    <location>
        <begin position="112"/>
        <end position="123"/>
    </location>
</feature>